<dbReference type="RefSeq" id="WP_379899784.1">
    <property type="nucleotide sequence ID" value="NZ_JBHRTR010000023.1"/>
</dbReference>
<evidence type="ECO:0000256" key="2">
    <source>
        <dbReference type="SAM" id="Phobius"/>
    </source>
</evidence>
<dbReference type="Gene3D" id="1.10.472.20">
    <property type="entry name" value="Nitrile hydratase, beta subunit"/>
    <property type="match status" value="1"/>
</dbReference>
<evidence type="ECO:0000256" key="1">
    <source>
        <dbReference type="SAM" id="MobiDB-lite"/>
    </source>
</evidence>
<dbReference type="InterPro" id="IPR042262">
    <property type="entry name" value="CN_hydtase_beta_C"/>
</dbReference>
<comment type="caution">
    <text evidence="4">The sequence shown here is derived from an EMBL/GenBank/DDBJ whole genome shotgun (WGS) entry which is preliminary data.</text>
</comment>
<dbReference type="InterPro" id="IPR049054">
    <property type="entry name" value="CN_hydtase_beta-like_N"/>
</dbReference>
<dbReference type="EMBL" id="JBHRTR010000023">
    <property type="protein sequence ID" value="MFC3227544.1"/>
    <property type="molecule type" value="Genomic_DNA"/>
</dbReference>
<accession>A0ABV7KZD6</accession>
<proteinExistence type="predicted"/>
<dbReference type="Pfam" id="PF21006">
    <property type="entry name" value="NHase_beta_N"/>
    <property type="match status" value="1"/>
</dbReference>
<dbReference type="SUPFAM" id="SSF50090">
    <property type="entry name" value="Electron transport accessory proteins"/>
    <property type="match status" value="1"/>
</dbReference>
<evidence type="ECO:0000313" key="5">
    <source>
        <dbReference type="Proteomes" id="UP001595528"/>
    </source>
</evidence>
<keyword evidence="2" id="KW-1133">Transmembrane helix</keyword>
<gene>
    <name evidence="4" type="ORF">ACFOGJ_09900</name>
</gene>
<feature type="domain" description="Nitrile hydratase beta subunit-like N-terminal" evidence="3">
    <location>
        <begin position="1"/>
        <end position="99"/>
    </location>
</feature>
<dbReference type="Proteomes" id="UP001595528">
    <property type="component" value="Unassembled WGS sequence"/>
</dbReference>
<feature type="region of interest" description="Disordered" evidence="1">
    <location>
        <begin position="1"/>
        <end position="22"/>
    </location>
</feature>
<sequence length="103" mass="11621">MNGVHDCGGMHGMGPIDPEPNEPVFKEDWQRHMFGMFIAILPAGLFTLDQVRHAIERMGATHYLNTSYYEHWLAALETLMIEGGHVTREELDARIAQLSKEAA</sequence>
<feature type="transmembrane region" description="Helical" evidence="2">
    <location>
        <begin position="29"/>
        <end position="48"/>
    </location>
</feature>
<name>A0ABV7KZD6_9PROT</name>
<protein>
    <recommendedName>
        <fullName evidence="3">Nitrile hydratase beta subunit-like N-terminal domain-containing protein</fullName>
    </recommendedName>
</protein>
<reference evidence="5" key="1">
    <citation type="journal article" date="2019" name="Int. J. Syst. Evol. Microbiol.">
        <title>The Global Catalogue of Microorganisms (GCM) 10K type strain sequencing project: providing services to taxonomists for standard genome sequencing and annotation.</title>
        <authorList>
            <consortium name="The Broad Institute Genomics Platform"/>
            <consortium name="The Broad Institute Genome Sequencing Center for Infectious Disease"/>
            <person name="Wu L."/>
            <person name="Ma J."/>
        </authorList>
    </citation>
    <scope>NUCLEOTIDE SEQUENCE [LARGE SCALE GENOMIC DNA]</scope>
    <source>
        <strain evidence="5">KCTC 42964</strain>
    </source>
</reference>
<keyword evidence="2" id="KW-0472">Membrane</keyword>
<evidence type="ECO:0000313" key="4">
    <source>
        <dbReference type="EMBL" id="MFC3227544.1"/>
    </source>
</evidence>
<evidence type="ECO:0000259" key="3">
    <source>
        <dbReference type="Pfam" id="PF21006"/>
    </source>
</evidence>
<organism evidence="4 5">
    <name type="scientific">Marinibaculum pumilum</name>
    <dbReference type="NCBI Taxonomy" id="1766165"/>
    <lineage>
        <taxon>Bacteria</taxon>
        <taxon>Pseudomonadati</taxon>
        <taxon>Pseudomonadota</taxon>
        <taxon>Alphaproteobacteria</taxon>
        <taxon>Rhodospirillales</taxon>
        <taxon>Rhodospirillaceae</taxon>
        <taxon>Marinibaculum</taxon>
    </lineage>
</organism>
<dbReference type="InterPro" id="IPR008990">
    <property type="entry name" value="Elect_transpt_acc-like_dom_sf"/>
</dbReference>
<keyword evidence="5" id="KW-1185">Reference proteome</keyword>
<keyword evidence="2" id="KW-0812">Transmembrane</keyword>